<sequence>MSEQQKHPIIDAFTGALPGALISILGMTISISFFLGSAKTDLNSVANTQNLMGQQINTLVDRFATVDKNQAVMANQIQTMAQEINRLNQGWANLNEDMKCLRMVAAANGGDVTKC</sequence>
<keyword evidence="1" id="KW-0812">Transmembrane</keyword>
<gene>
    <name evidence="2" type="ORF">phiA829_163</name>
</gene>
<evidence type="ECO:0000256" key="1">
    <source>
        <dbReference type="SAM" id="Phobius"/>
    </source>
</evidence>
<keyword evidence="3" id="KW-1185">Reference proteome</keyword>
<evidence type="ECO:0000313" key="3">
    <source>
        <dbReference type="Proteomes" id="UP000221506"/>
    </source>
</evidence>
<keyword evidence="1" id="KW-1133">Transmembrane helix</keyword>
<protein>
    <submittedName>
        <fullName evidence="2">Uncharacterized protein</fullName>
    </submittedName>
</protein>
<accession>A0A1W6DYG3</accession>
<name>A0A1W6DYG3_9CAUD</name>
<dbReference type="Proteomes" id="UP000221506">
    <property type="component" value="Segment"/>
</dbReference>
<reference evidence="2 3" key="1">
    <citation type="submission" date="2017-04" db="EMBL/GenBank/DDBJ databases">
        <title>Complete genome sequence and characterization of temperature-dependent bacteriophage phiA8-29 infecting Aeromonas.</title>
        <authorList>
            <person name="He Y."/>
            <person name="Yang H."/>
        </authorList>
    </citation>
    <scope>NUCLEOTIDE SEQUENCE [LARGE SCALE GENOMIC DNA]</scope>
</reference>
<dbReference type="EMBL" id="KY914485">
    <property type="protein sequence ID" value="ARK07983.1"/>
    <property type="molecule type" value="Genomic_DNA"/>
</dbReference>
<proteinExistence type="predicted"/>
<organism evidence="2 3">
    <name type="scientific">Aeromonas phage phiA8-29</name>
    <dbReference type="NCBI Taxonomy" id="1978922"/>
    <lineage>
        <taxon>Viruses</taxon>
        <taxon>Duplodnaviria</taxon>
        <taxon>Heunggongvirae</taxon>
        <taxon>Uroviricota</taxon>
        <taxon>Caudoviricetes</taxon>
        <taxon>Pantevenvirales</taxon>
        <taxon>Ackermannviridae</taxon>
        <taxon>Tedavirus</taxon>
        <taxon>Tedavirus A829</taxon>
    </lineage>
</organism>
<feature type="transmembrane region" description="Helical" evidence="1">
    <location>
        <begin position="12"/>
        <end position="35"/>
    </location>
</feature>
<keyword evidence="1" id="KW-0472">Membrane</keyword>
<evidence type="ECO:0000313" key="2">
    <source>
        <dbReference type="EMBL" id="ARK07983.1"/>
    </source>
</evidence>